<dbReference type="Proteomes" id="UP000662747">
    <property type="component" value="Chromosome"/>
</dbReference>
<feature type="domain" description="SbsA Ig-like" evidence="4">
    <location>
        <begin position="293"/>
        <end position="402"/>
    </location>
</feature>
<feature type="domain" description="SbsA Ig-like" evidence="4">
    <location>
        <begin position="409"/>
        <end position="506"/>
    </location>
</feature>
<feature type="region of interest" description="Disordered" evidence="2">
    <location>
        <begin position="22"/>
        <end position="67"/>
    </location>
</feature>
<organism evidence="5 6">
    <name type="scientific">Pyxidicoccus parkwayensis</name>
    <dbReference type="NCBI Taxonomy" id="2813578"/>
    <lineage>
        <taxon>Bacteria</taxon>
        <taxon>Pseudomonadati</taxon>
        <taxon>Myxococcota</taxon>
        <taxon>Myxococcia</taxon>
        <taxon>Myxococcales</taxon>
        <taxon>Cystobacterineae</taxon>
        <taxon>Myxococcaceae</taxon>
        <taxon>Pyxidicoccus</taxon>
    </lineage>
</organism>
<gene>
    <name evidence="5" type="ORF">JY651_04450</name>
</gene>
<feature type="domain" description="SbsA Ig-like" evidence="4">
    <location>
        <begin position="78"/>
        <end position="172"/>
    </location>
</feature>
<protein>
    <submittedName>
        <fullName evidence="5">Ig-like domain-containing protein</fullName>
    </submittedName>
</protein>
<feature type="domain" description="SbsA Ig-like" evidence="4">
    <location>
        <begin position="178"/>
        <end position="286"/>
    </location>
</feature>
<sequence>MRYALVLCGLWAFTPGCANPDVDEGSAPPGSHRLAPASDELEPCGDPADAGTGDGGTPADAGSDGGTPSADLGIIDYVLPAPDAEAVGTNARVIVGFVEALDVGSVGPASLAVTENGAPLPGTVSHDANSRTLTFTPSRPFAPDALVTATVRTTVRTVSGRSLTAPWAVTFSVATQADTTAPTVLSTQPTTNEANVFFSRPVYIVTFQEPMDPRTLGTGTVQFQQVLGTGPAAPLFGTLAYHGPARSLLFRPNPLPAPGARVTGTLSTQVRDLAGNALEAPFTFTFAVAQYLDNAVPGVRTTSPAHQSLGVSTRVAPLLITYSEPLRADSVTTDRVYLEELNPEGTQVVRRVPGTVRYDETFLQVAFTPLETLKYQTRYRGRSRDVVDLAGNSQSLFSGFEFITELPPTPPLIRGATPAPDMRFVPLGGPLRVSFDRPLDPASVDTATVSVAGVTGLVNYEPSTNTVVFRPVPPLQPATEYTVTVQGVRTPQGQSLSTPFTYGFRTVAGRTKVSQELPGQPSLPVVATGPRGKLAVWNVNTGTGVQVRASFDSGAGFPDSVLVGLGRSMDLQPQVVAWGERFILSWSDALYSPDRVAIFDGTSFTPVAPASGKLFGVGSNLYNLSTDGKTFSILNGNQWSIVFRATYLGSTHSVLQNGDRVLVSSGYNTTSEVSVVFDGVQWLETSVTSSQDAQYLPVGDSFARAWVSSRGTEFALFNRDTRQWGAAELVSSTVSTDLRIATDGNVVTAVFGASSGLFASTRVNGVWQPAVSLDTASVRDIWALVSHRGNFLALWTTNSATTQLRAVTQTGGSWSSATKVVAATGVNRVLDVRATADDLLVLSAKNDLNSSAYEIWGTALTSLGWQPGTLLRAKEEAPAQFVQSGSVLGAVFVAPGQLPVRDYLGNGQWASAHPLATPERVGSVRNTAVHFLDDGRGVAAWEQFDSGAWGLWVAEYDGVSWLEPVRVAPGGTKHRVAMDESGAAVVMYLLPSTTSGKVDVWAVRYEAGVATAPLKLDTVTATDPDLVLVHGPAGFMGAWGEWEIRAAQSAEGQTWTPPVVAIARYYPEARWTNTRLAVMGASFALVAQSSSSSSLSVRLHTSGVWQTPSNPPMPSSTYDFIADGGTVMLMSAFTDEFRYIFHNGLAWSGQDKVSTPGENLSLMATSPQGIRLHTGNSWWRWSGAAWLKEATNVGRPQTTGFMRCDTKGCGLATGPTYSTPVNLLLSYAPGTGAFQSGASSTEASPTILVGGLTWDFAGGTYRATWRHPAQAGVDALYASTEL</sequence>
<dbReference type="Gene3D" id="2.60.40.3710">
    <property type="match status" value="1"/>
</dbReference>
<evidence type="ECO:0000256" key="1">
    <source>
        <dbReference type="ARBA" id="ARBA00022729"/>
    </source>
</evidence>
<evidence type="ECO:0000256" key="2">
    <source>
        <dbReference type="SAM" id="MobiDB-lite"/>
    </source>
</evidence>
<proteinExistence type="predicted"/>
<accession>A0ABX7P0G7</accession>
<feature type="signal peptide" evidence="3">
    <location>
        <begin position="1"/>
        <end position="18"/>
    </location>
</feature>
<dbReference type="InterPro" id="IPR032812">
    <property type="entry name" value="SbsA_Ig"/>
</dbReference>
<evidence type="ECO:0000313" key="6">
    <source>
        <dbReference type="Proteomes" id="UP000662747"/>
    </source>
</evidence>
<feature type="compositionally biased region" description="Low complexity" evidence="2">
    <location>
        <begin position="45"/>
        <end position="62"/>
    </location>
</feature>
<dbReference type="RefSeq" id="WP_206725789.1">
    <property type="nucleotide sequence ID" value="NZ_CP071090.1"/>
</dbReference>
<feature type="chain" id="PRO_5046562877" evidence="3">
    <location>
        <begin position="19"/>
        <end position="1282"/>
    </location>
</feature>
<reference evidence="5 6" key="1">
    <citation type="submission" date="2021-02" db="EMBL/GenBank/DDBJ databases">
        <title>De Novo genome assembly of isolated myxobacteria.</title>
        <authorList>
            <person name="Stevens D.C."/>
        </authorList>
    </citation>
    <scope>NUCLEOTIDE SEQUENCE [LARGE SCALE GENOMIC DNA]</scope>
    <source>
        <strain evidence="6">SCPEA02</strain>
    </source>
</reference>
<keyword evidence="6" id="KW-1185">Reference proteome</keyword>
<evidence type="ECO:0000313" key="5">
    <source>
        <dbReference type="EMBL" id="QSQ24223.1"/>
    </source>
</evidence>
<dbReference type="Pfam" id="PF13205">
    <property type="entry name" value="Big_5"/>
    <property type="match status" value="4"/>
</dbReference>
<evidence type="ECO:0000256" key="3">
    <source>
        <dbReference type="SAM" id="SignalP"/>
    </source>
</evidence>
<evidence type="ECO:0000259" key="4">
    <source>
        <dbReference type="Pfam" id="PF13205"/>
    </source>
</evidence>
<dbReference type="Gene3D" id="2.60.40.1220">
    <property type="match status" value="1"/>
</dbReference>
<dbReference type="EMBL" id="CP071090">
    <property type="protein sequence ID" value="QSQ24223.1"/>
    <property type="molecule type" value="Genomic_DNA"/>
</dbReference>
<name>A0ABX7P0G7_9BACT</name>
<keyword evidence="1 3" id="KW-0732">Signal</keyword>
<dbReference type="InterPro" id="IPR014755">
    <property type="entry name" value="Cu-Rt/internalin_Ig-like"/>
</dbReference>